<dbReference type="GO" id="GO:0004478">
    <property type="term" value="F:methionine adenosyltransferase activity"/>
    <property type="evidence" value="ECO:0007669"/>
    <property type="project" value="UniProtKB-EC"/>
</dbReference>
<dbReference type="NCBIfam" id="NF003365">
    <property type="entry name" value="PRK04439.1-4"/>
    <property type="match status" value="1"/>
</dbReference>
<dbReference type="RefSeq" id="WP_011752404.1">
    <property type="nucleotide sequence ID" value="NC_008698.1"/>
</dbReference>
<dbReference type="OrthoDB" id="204488at2157"/>
<reference evidence="2" key="1">
    <citation type="journal article" date="2008" name="J. Bacteriol.">
        <title>Genome sequence of Thermofilum pendens reveals an exceptional loss of biosynthetic pathways without genome reduction.</title>
        <authorList>
            <person name="Anderson I."/>
            <person name="Rodriguez J."/>
            <person name="Susanti D."/>
            <person name="Porat I."/>
            <person name="Reich C."/>
            <person name="Ulrich L.E."/>
            <person name="Elkins J.G."/>
            <person name="Mavromatis K."/>
            <person name="Lykidis A."/>
            <person name="Kim E."/>
            <person name="Thompson L.S."/>
            <person name="Nolan M."/>
            <person name="Land M."/>
            <person name="Copeland A."/>
            <person name="Lapidus A."/>
            <person name="Lucas S."/>
            <person name="Detter C."/>
            <person name="Zhulin I.B."/>
            <person name="Olsen G.J."/>
            <person name="Whitman W."/>
            <person name="Mukhopadhyay B."/>
            <person name="Bristow J."/>
            <person name="Kyrpides N."/>
        </authorList>
    </citation>
    <scope>NUCLEOTIDE SEQUENCE [LARGE SCALE GENOMIC DNA]</scope>
    <source>
        <strain evidence="2">DSM 2475 / Hrk 5</strain>
    </source>
</reference>
<dbReference type="PANTHER" id="PTHR36697">
    <property type="entry name" value="S-ADENOSYLMETHIONINE SYNTHASE"/>
    <property type="match status" value="1"/>
</dbReference>
<dbReference type="GeneID" id="4601144"/>
<dbReference type="InterPro" id="IPR042544">
    <property type="entry name" value="AdoMet_synthase_3"/>
</dbReference>
<dbReference type="STRING" id="368408.Tpen_0737"/>
<dbReference type="NCBIfam" id="NF003366">
    <property type="entry name" value="PRK04439.1-5"/>
    <property type="match status" value="1"/>
</dbReference>
<evidence type="ECO:0000313" key="1">
    <source>
        <dbReference type="EMBL" id="ABL78139.1"/>
    </source>
</evidence>
<dbReference type="Pfam" id="PF01941">
    <property type="entry name" value="AdoMet_Synthase"/>
    <property type="match status" value="1"/>
</dbReference>
<gene>
    <name evidence="1" type="ordered locus">Tpen_0737</name>
</gene>
<dbReference type="HOGENOM" id="CLU_057642_0_0_2"/>
<dbReference type="EnsemblBacteria" id="ABL78139">
    <property type="protein sequence ID" value="ABL78139"/>
    <property type="gene ID" value="Tpen_0737"/>
</dbReference>
<dbReference type="Gene3D" id="3.30.300.10">
    <property type="match status" value="1"/>
</dbReference>
<dbReference type="EMBL" id="CP000505">
    <property type="protein sequence ID" value="ABL78139.1"/>
    <property type="molecule type" value="Genomic_DNA"/>
</dbReference>
<dbReference type="KEGG" id="tpe:Tpen_0737"/>
<name>A1RY59_THEPD</name>
<organism evidence="1 2">
    <name type="scientific">Thermofilum pendens (strain DSM 2475 / Hrk 5)</name>
    <dbReference type="NCBI Taxonomy" id="368408"/>
    <lineage>
        <taxon>Archaea</taxon>
        <taxon>Thermoproteota</taxon>
        <taxon>Thermoprotei</taxon>
        <taxon>Thermofilales</taxon>
        <taxon>Thermofilaceae</taxon>
        <taxon>Thermofilum</taxon>
    </lineage>
</organism>
<protein>
    <submittedName>
        <fullName evidence="1">Methionine adenosyltransferase</fullName>
        <ecNumber evidence="1">2.5.1.6</ecNumber>
    </submittedName>
</protein>
<keyword evidence="1" id="KW-0808">Transferase</keyword>
<accession>A1RY59</accession>
<dbReference type="InterPro" id="IPR027790">
    <property type="entry name" value="AdoMet_synthase_2_family"/>
</dbReference>
<keyword evidence="2" id="KW-1185">Reference proteome</keyword>
<dbReference type="Proteomes" id="UP000000641">
    <property type="component" value="Chromosome"/>
</dbReference>
<dbReference type="Gene3D" id="3.30.300.280">
    <property type="entry name" value="S-adenosylmethionine synthetase, C-terminal domain"/>
    <property type="match status" value="2"/>
</dbReference>
<dbReference type="EC" id="2.5.1.6" evidence="1"/>
<dbReference type="PANTHER" id="PTHR36697:SF1">
    <property type="entry name" value="S-ADENOSYLMETHIONINE SYNTHASE"/>
    <property type="match status" value="1"/>
</dbReference>
<sequence>MSAKNIVVEKSSYIPPSRLPVEIVERKGTGHPDYIADSISEAASRELSRYYLEHYGAILHHNLDKVLVVGGQSSPRFGGGEVVQPIYILVSGRATTEVVSEGGRESVPVGPIILKATRDWIKSNIRFLDPDTHVIVDYRVGKGSADLVDIYNRRGSYPGANDTSMGIGYAPLSPTERAVLETERLLNSEKVKKELPAVGEDVKVMGVRKGNKLTLTVAMAVISRFVHSTEEYLSLKEEVKKLVKEHAASITDLDVEVYVNTGDDPSRGDKGGLYLTVTGTSAEHGDDGATGRGNRANGLITPFRPMSLEATAGKNPVSHIGKLYNVVAFQAASEICGLDHVNEVYIKLISQIGKPINQPLLAYIAINAPDDVLARVKHQAEEVLAKHLDRINVLWESILKGNVSLF</sequence>
<dbReference type="eggNOG" id="arCOG01678">
    <property type="taxonomic scope" value="Archaea"/>
</dbReference>
<dbReference type="AlphaFoldDB" id="A1RY59"/>
<proteinExistence type="predicted"/>
<evidence type="ECO:0000313" key="2">
    <source>
        <dbReference type="Proteomes" id="UP000000641"/>
    </source>
</evidence>